<comment type="caution">
    <text evidence="3">The sequence shown here is derived from an EMBL/GenBank/DDBJ whole genome shotgun (WGS) entry which is preliminary data.</text>
</comment>
<feature type="chain" id="PRO_5020302443" description="DUF1090 domain-containing protein" evidence="2">
    <location>
        <begin position="28"/>
        <end position="110"/>
    </location>
</feature>
<keyword evidence="2" id="KW-0732">Signal</keyword>
<evidence type="ECO:0000256" key="2">
    <source>
        <dbReference type="SAM" id="SignalP"/>
    </source>
</evidence>
<feature type="signal peptide" evidence="2">
    <location>
        <begin position="1"/>
        <end position="27"/>
    </location>
</feature>
<protein>
    <recommendedName>
        <fullName evidence="5">DUF1090 domain-containing protein</fullName>
    </recommendedName>
</protein>
<evidence type="ECO:0008006" key="5">
    <source>
        <dbReference type="Google" id="ProtNLM"/>
    </source>
</evidence>
<keyword evidence="4" id="KW-1185">Reference proteome</keyword>
<dbReference type="AlphaFoldDB" id="A0A4V5NXQ9"/>
<dbReference type="EMBL" id="SWDB01000004">
    <property type="protein sequence ID" value="TKB47131.1"/>
    <property type="molecule type" value="Genomic_DNA"/>
</dbReference>
<dbReference type="RefSeq" id="WP_136734481.1">
    <property type="nucleotide sequence ID" value="NZ_SWDB01000004.1"/>
</dbReference>
<reference evidence="3 4" key="1">
    <citation type="submission" date="2019-04" db="EMBL/GenBank/DDBJ databases">
        <title>Thalassotalea guangxiensis sp. nov., isolated from sediment of the coastal wetland.</title>
        <authorList>
            <person name="Zheng S."/>
            <person name="Zhang D."/>
        </authorList>
    </citation>
    <scope>NUCLEOTIDE SEQUENCE [LARGE SCALE GENOMIC DNA]</scope>
    <source>
        <strain evidence="3 4">ZS-4</strain>
    </source>
</reference>
<feature type="region of interest" description="Disordered" evidence="1">
    <location>
        <begin position="49"/>
        <end position="87"/>
    </location>
</feature>
<gene>
    <name evidence="3" type="ORF">E8M12_02405</name>
</gene>
<accession>A0A4V5NXQ9</accession>
<feature type="compositionally biased region" description="Polar residues" evidence="1">
    <location>
        <begin position="58"/>
        <end position="68"/>
    </location>
</feature>
<proteinExistence type="predicted"/>
<sequence length="110" mass="13348">MFNKSLSVSLLFTCCLLYTGLSVSVFANQNCQLAATELKQLKLDMRQSENQYKEMQRRQSQQRNMPQSESERQLMYMEKQRYQRQQTEYQQRQDALEKILEDCRQYRNDE</sequence>
<name>A0A4V5NXQ9_9GAMM</name>
<dbReference type="Proteomes" id="UP000307999">
    <property type="component" value="Unassembled WGS sequence"/>
</dbReference>
<evidence type="ECO:0000313" key="3">
    <source>
        <dbReference type="EMBL" id="TKB47131.1"/>
    </source>
</evidence>
<evidence type="ECO:0000256" key="1">
    <source>
        <dbReference type="SAM" id="MobiDB-lite"/>
    </source>
</evidence>
<evidence type="ECO:0000313" key="4">
    <source>
        <dbReference type="Proteomes" id="UP000307999"/>
    </source>
</evidence>
<organism evidence="3 4">
    <name type="scientific">Thalassotalea mangrovi</name>
    <dbReference type="NCBI Taxonomy" id="2572245"/>
    <lineage>
        <taxon>Bacteria</taxon>
        <taxon>Pseudomonadati</taxon>
        <taxon>Pseudomonadota</taxon>
        <taxon>Gammaproteobacteria</taxon>
        <taxon>Alteromonadales</taxon>
        <taxon>Colwelliaceae</taxon>
        <taxon>Thalassotalea</taxon>
    </lineage>
</organism>